<dbReference type="InterPro" id="IPR000326">
    <property type="entry name" value="PAP2/HPO"/>
</dbReference>
<keyword evidence="5 6" id="KW-0472">Membrane</keyword>
<evidence type="ECO:0000256" key="3">
    <source>
        <dbReference type="ARBA" id="ARBA00022692"/>
    </source>
</evidence>
<dbReference type="CDD" id="cd03390">
    <property type="entry name" value="PAP2_containing_1_like"/>
    <property type="match status" value="1"/>
</dbReference>
<comment type="subcellular location">
    <subcellularLocation>
        <location evidence="1">Membrane</location>
        <topology evidence="1">Multi-pass membrane protein</topology>
    </subcellularLocation>
</comment>
<dbReference type="PANTHER" id="PTHR10165:SF35">
    <property type="entry name" value="RE23632P"/>
    <property type="match status" value="1"/>
</dbReference>
<keyword evidence="3 6" id="KW-0812">Transmembrane</keyword>
<evidence type="ECO:0000256" key="1">
    <source>
        <dbReference type="ARBA" id="ARBA00004141"/>
    </source>
</evidence>
<dbReference type="GO" id="GO:0008195">
    <property type="term" value="F:phosphatidate phosphatase activity"/>
    <property type="evidence" value="ECO:0007669"/>
    <property type="project" value="TreeGrafter"/>
</dbReference>
<feature type="transmembrane region" description="Helical" evidence="6">
    <location>
        <begin position="7"/>
        <end position="30"/>
    </location>
</feature>
<gene>
    <name evidence="8" type="ORF">BB561_001128</name>
</gene>
<dbReference type="InterPro" id="IPR043216">
    <property type="entry name" value="PAP-like"/>
</dbReference>
<keyword evidence="4 6" id="KW-1133">Transmembrane helix</keyword>
<sequence length="249" mass="27928">MHKKDTVPMWAAVIISYILPVIIIVLFTLLKKNKSYIALQAGIFSLTLSQFITLLFTEALKNLVGRHRPDFISRCKPSMSLINQTKGVSNSGNPAQLFDPIFGFFTTEICSAEKNKELYDGMRSFPSGHSSTAFCGLFFLSLFLAANLSLYDRKCHAYKAIVVIIPLVIAAVIAASRVSDYRHHWQDVTAGSILGAIVAYYIYYIYYPKVKSENSYLPYQYIIDDSTTYELGNLDQQSKPSSNRGADMV</sequence>
<comment type="caution">
    <text evidence="8">The sequence shown here is derived from an EMBL/GenBank/DDBJ whole genome shotgun (WGS) entry which is preliminary data.</text>
</comment>
<evidence type="ECO:0000256" key="4">
    <source>
        <dbReference type="ARBA" id="ARBA00022989"/>
    </source>
</evidence>
<dbReference type="OrthoDB" id="10030083at2759"/>
<dbReference type="Proteomes" id="UP000245383">
    <property type="component" value="Unassembled WGS sequence"/>
</dbReference>
<dbReference type="PANTHER" id="PTHR10165">
    <property type="entry name" value="LIPID PHOSPHATE PHOSPHATASE"/>
    <property type="match status" value="1"/>
</dbReference>
<dbReference type="SMART" id="SM00014">
    <property type="entry name" value="acidPPc"/>
    <property type="match status" value="1"/>
</dbReference>
<dbReference type="SUPFAM" id="SSF48317">
    <property type="entry name" value="Acid phosphatase/Vanadium-dependent haloperoxidase"/>
    <property type="match status" value="1"/>
</dbReference>
<dbReference type="GO" id="GO:0016020">
    <property type="term" value="C:membrane"/>
    <property type="evidence" value="ECO:0007669"/>
    <property type="project" value="UniProtKB-SubCell"/>
</dbReference>
<proteinExistence type="inferred from homology"/>
<dbReference type="GO" id="GO:0006644">
    <property type="term" value="P:phospholipid metabolic process"/>
    <property type="evidence" value="ECO:0007669"/>
    <property type="project" value="InterPro"/>
</dbReference>
<evidence type="ECO:0000256" key="6">
    <source>
        <dbReference type="SAM" id="Phobius"/>
    </source>
</evidence>
<accession>A0A2T9YW08</accession>
<feature type="transmembrane region" description="Helical" evidence="6">
    <location>
        <begin position="36"/>
        <end position="56"/>
    </location>
</feature>
<evidence type="ECO:0000313" key="9">
    <source>
        <dbReference type="Proteomes" id="UP000245383"/>
    </source>
</evidence>
<name>A0A2T9YW08_9FUNG</name>
<keyword evidence="9" id="KW-1185">Reference proteome</keyword>
<organism evidence="8 9">
    <name type="scientific">Smittium simulii</name>
    <dbReference type="NCBI Taxonomy" id="133385"/>
    <lineage>
        <taxon>Eukaryota</taxon>
        <taxon>Fungi</taxon>
        <taxon>Fungi incertae sedis</taxon>
        <taxon>Zoopagomycota</taxon>
        <taxon>Kickxellomycotina</taxon>
        <taxon>Harpellomycetes</taxon>
        <taxon>Harpellales</taxon>
        <taxon>Legeriomycetaceae</taxon>
        <taxon>Smittium</taxon>
    </lineage>
</organism>
<protein>
    <recommendedName>
        <fullName evidence="7">Phosphatidic acid phosphatase type 2/haloperoxidase domain-containing protein</fullName>
    </recommendedName>
</protein>
<dbReference type="Pfam" id="PF01569">
    <property type="entry name" value="PAP2"/>
    <property type="match status" value="1"/>
</dbReference>
<reference evidence="8 9" key="1">
    <citation type="journal article" date="2018" name="MBio">
        <title>Comparative Genomics Reveals the Core Gene Toolbox for the Fungus-Insect Symbiosis.</title>
        <authorList>
            <person name="Wang Y."/>
            <person name="Stata M."/>
            <person name="Wang W."/>
            <person name="Stajich J.E."/>
            <person name="White M.M."/>
            <person name="Moncalvo J.M."/>
        </authorList>
    </citation>
    <scope>NUCLEOTIDE SEQUENCE [LARGE SCALE GENOMIC DNA]</scope>
    <source>
        <strain evidence="8 9">SWE-8-4</strain>
    </source>
</reference>
<dbReference type="EMBL" id="MBFR01000030">
    <property type="protein sequence ID" value="PVU96522.1"/>
    <property type="molecule type" value="Genomic_DNA"/>
</dbReference>
<feature type="transmembrane region" description="Helical" evidence="6">
    <location>
        <begin position="157"/>
        <end position="176"/>
    </location>
</feature>
<dbReference type="GO" id="GO:0046839">
    <property type="term" value="P:phospholipid dephosphorylation"/>
    <property type="evidence" value="ECO:0007669"/>
    <property type="project" value="TreeGrafter"/>
</dbReference>
<evidence type="ECO:0000256" key="5">
    <source>
        <dbReference type="ARBA" id="ARBA00023136"/>
    </source>
</evidence>
<dbReference type="STRING" id="133385.A0A2T9YW08"/>
<feature type="transmembrane region" description="Helical" evidence="6">
    <location>
        <begin position="188"/>
        <end position="207"/>
    </location>
</feature>
<dbReference type="Gene3D" id="1.20.144.10">
    <property type="entry name" value="Phosphatidic acid phosphatase type 2/haloperoxidase"/>
    <property type="match status" value="1"/>
</dbReference>
<evidence type="ECO:0000259" key="7">
    <source>
        <dbReference type="SMART" id="SM00014"/>
    </source>
</evidence>
<evidence type="ECO:0000256" key="2">
    <source>
        <dbReference type="ARBA" id="ARBA00008816"/>
    </source>
</evidence>
<feature type="domain" description="Phosphatidic acid phosphatase type 2/haloperoxidase" evidence="7">
    <location>
        <begin position="41"/>
        <end position="203"/>
    </location>
</feature>
<comment type="similarity">
    <text evidence="2">Belongs to the PA-phosphatase related phosphoesterase family.</text>
</comment>
<feature type="transmembrane region" description="Helical" evidence="6">
    <location>
        <begin position="132"/>
        <end position="151"/>
    </location>
</feature>
<dbReference type="InterPro" id="IPR036938">
    <property type="entry name" value="PAP2/HPO_sf"/>
</dbReference>
<evidence type="ECO:0000313" key="8">
    <source>
        <dbReference type="EMBL" id="PVU96522.1"/>
    </source>
</evidence>
<dbReference type="AlphaFoldDB" id="A0A2T9YW08"/>